<name>A0A1U7JA86_9CYAN</name>
<protein>
    <submittedName>
        <fullName evidence="1">Uncharacterized protein</fullName>
    </submittedName>
</protein>
<organism evidence="1 2">
    <name type="scientific">Phormidium tenue NIES-30</name>
    <dbReference type="NCBI Taxonomy" id="549789"/>
    <lineage>
        <taxon>Bacteria</taxon>
        <taxon>Bacillati</taxon>
        <taxon>Cyanobacteriota</taxon>
        <taxon>Cyanophyceae</taxon>
        <taxon>Oscillatoriophycideae</taxon>
        <taxon>Oscillatoriales</taxon>
        <taxon>Oscillatoriaceae</taxon>
        <taxon>Phormidium</taxon>
    </lineage>
</organism>
<dbReference type="RefSeq" id="WP_073606510.1">
    <property type="nucleotide sequence ID" value="NZ_MRCG01000001.1"/>
</dbReference>
<reference evidence="1 2" key="1">
    <citation type="submission" date="2016-11" db="EMBL/GenBank/DDBJ databases">
        <title>Draft Genome Sequences of Nine Cyanobacterial Strains from Diverse Habitats.</title>
        <authorList>
            <person name="Zhu T."/>
            <person name="Hou S."/>
            <person name="Lu X."/>
            <person name="Hess W.R."/>
        </authorList>
    </citation>
    <scope>NUCLEOTIDE SEQUENCE [LARGE SCALE GENOMIC DNA]</scope>
    <source>
        <strain evidence="1 2">NIES-30</strain>
    </source>
</reference>
<evidence type="ECO:0000313" key="1">
    <source>
        <dbReference type="EMBL" id="OKH50694.1"/>
    </source>
</evidence>
<gene>
    <name evidence="1" type="ORF">NIES30_00950</name>
</gene>
<proteinExistence type="predicted"/>
<dbReference type="AlphaFoldDB" id="A0A1U7JA86"/>
<dbReference type="Proteomes" id="UP000185557">
    <property type="component" value="Unassembled WGS sequence"/>
</dbReference>
<comment type="caution">
    <text evidence="1">The sequence shown here is derived from an EMBL/GenBank/DDBJ whole genome shotgun (WGS) entry which is preliminary data.</text>
</comment>
<sequence>MLCLPFLVSQARRGEATNPLRLANSQEQPERERLLHLVIGSTEGVRSAIHSLHVLNYAEQATWSQLITVPRSGILITPEQGEVFSLLRRDLRRTEL</sequence>
<keyword evidence="2" id="KW-1185">Reference proteome</keyword>
<accession>A0A1U7JA86</accession>
<dbReference type="OrthoDB" id="516702at2"/>
<dbReference type="EMBL" id="MRCG01000001">
    <property type="protein sequence ID" value="OKH50694.1"/>
    <property type="molecule type" value="Genomic_DNA"/>
</dbReference>
<evidence type="ECO:0000313" key="2">
    <source>
        <dbReference type="Proteomes" id="UP000185557"/>
    </source>
</evidence>